<dbReference type="Proteomes" id="UP000326950">
    <property type="component" value="Unassembled WGS sequence"/>
</dbReference>
<feature type="transmembrane region" description="Helical" evidence="1">
    <location>
        <begin position="26"/>
        <end position="48"/>
    </location>
</feature>
<protein>
    <submittedName>
        <fullName evidence="2">Uncharacterized protein</fullName>
    </submittedName>
</protein>
<keyword evidence="1" id="KW-0812">Transmembrane</keyword>
<dbReference type="EMBL" id="ML738791">
    <property type="protein sequence ID" value="KAE8155922.1"/>
    <property type="molecule type" value="Genomic_DNA"/>
</dbReference>
<sequence>MVPLVFQTKKSPLNLSLRLPSPPLPVGLFASLPFSFSLFCLSISFYLFNQHFEIIEEEKNRQAGSKPPTLSFVSYHHKRKERPQTILRSTPTLLSEILPSVDQPPALFSIRCNID</sequence>
<proteinExistence type="predicted"/>
<gene>
    <name evidence="2" type="ORF">BDV40DRAFT_101157</name>
</gene>
<name>A0A5N6UBH2_ASPTM</name>
<evidence type="ECO:0000313" key="3">
    <source>
        <dbReference type="Proteomes" id="UP000326950"/>
    </source>
</evidence>
<keyword evidence="1" id="KW-0472">Membrane</keyword>
<evidence type="ECO:0000256" key="1">
    <source>
        <dbReference type="SAM" id="Phobius"/>
    </source>
</evidence>
<reference evidence="2 3" key="1">
    <citation type="submission" date="2019-04" db="EMBL/GenBank/DDBJ databases">
        <title>Friends and foes A comparative genomics study of 23 Aspergillus species from section Flavi.</title>
        <authorList>
            <consortium name="DOE Joint Genome Institute"/>
            <person name="Kjaerbolling I."/>
            <person name="Vesth T."/>
            <person name="Frisvad J.C."/>
            <person name="Nybo J.L."/>
            <person name="Theobald S."/>
            <person name="Kildgaard S."/>
            <person name="Isbrandt T."/>
            <person name="Kuo A."/>
            <person name="Sato A."/>
            <person name="Lyhne E.K."/>
            <person name="Kogle M.E."/>
            <person name="Wiebenga A."/>
            <person name="Kun R.S."/>
            <person name="Lubbers R.J."/>
            <person name="Makela M.R."/>
            <person name="Barry K."/>
            <person name="Chovatia M."/>
            <person name="Clum A."/>
            <person name="Daum C."/>
            <person name="Haridas S."/>
            <person name="He G."/>
            <person name="LaButti K."/>
            <person name="Lipzen A."/>
            <person name="Mondo S."/>
            <person name="Riley R."/>
            <person name="Salamov A."/>
            <person name="Simmons B.A."/>
            <person name="Magnuson J.K."/>
            <person name="Henrissat B."/>
            <person name="Mortensen U.H."/>
            <person name="Larsen T.O."/>
            <person name="Devries R.P."/>
            <person name="Grigoriev I.V."/>
            <person name="Machida M."/>
            <person name="Baker S.E."/>
            <person name="Andersen M.R."/>
        </authorList>
    </citation>
    <scope>NUCLEOTIDE SEQUENCE [LARGE SCALE GENOMIC DNA]</scope>
    <source>
        <strain evidence="2 3">CBS 117626</strain>
    </source>
</reference>
<keyword evidence="3" id="KW-1185">Reference proteome</keyword>
<dbReference type="AlphaFoldDB" id="A0A5N6UBH2"/>
<evidence type="ECO:0000313" key="2">
    <source>
        <dbReference type="EMBL" id="KAE8155922.1"/>
    </source>
</evidence>
<keyword evidence="1" id="KW-1133">Transmembrane helix</keyword>
<accession>A0A5N6UBH2</accession>
<organism evidence="2 3">
    <name type="scientific">Aspergillus tamarii</name>
    <dbReference type="NCBI Taxonomy" id="41984"/>
    <lineage>
        <taxon>Eukaryota</taxon>
        <taxon>Fungi</taxon>
        <taxon>Dikarya</taxon>
        <taxon>Ascomycota</taxon>
        <taxon>Pezizomycotina</taxon>
        <taxon>Eurotiomycetes</taxon>
        <taxon>Eurotiomycetidae</taxon>
        <taxon>Eurotiales</taxon>
        <taxon>Aspergillaceae</taxon>
        <taxon>Aspergillus</taxon>
        <taxon>Aspergillus subgen. Circumdati</taxon>
    </lineage>
</organism>